<feature type="signal peptide" evidence="1">
    <location>
        <begin position="1"/>
        <end position="18"/>
    </location>
</feature>
<evidence type="ECO:0000313" key="2">
    <source>
        <dbReference type="EMBL" id="CAE0693424.1"/>
    </source>
</evidence>
<reference evidence="2" key="1">
    <citation type="submission" date="2021-01" db="EMBL/GenBank/DDBJ databases">
        <authorList>
            <person name="Corre E."/>
            <person name="Pelletier E."/>
            <person name="Niang G."/>
            <person name="Scheremetjew M."/>
            <person name="Finn R."/>
            <person name="Kale V."/>
            <person name="Holt S."/>
            <person name="Cochrane G."/>
            <person name="Meng A."/>
            <person name="Brown T."/>
            <person name="Cohen L."/>
        </authorList>
    </citation>
    <scope>NUCLEOTIDE SEQUENCE</scope>
    <source>
        <strain evidence="2">CCMP1756</strain>
    </source>
</reference>
<name>A0A6S8TI93_9STRA</name>
<organism evidence="2">
    <name type="scientific">Pelagomonas calceolata</name>
    <dbReference type="NCBI Taxonomy" id="35677"/>
    <lineage>
        <taxon>Eukaryota</taxon>
        <taxon>Sar</taxon>
        <taxon>Stramenopiles</taxon>
        <taxon>Ochrophyta</taxon>
        <taxon>Pelagophyceae</taxon>
        <taxon>Pelagomonadales</taxon>
        <taxon>Pelagomonadaceae</taxon>
        <taxon>Pelagomonas</taxon>
    </lineage>
</organism>
<dbReference type="AlphaFoldDB" id="A0A6S8TI93"/>
<feature type="chain" id="PRO_5036191446" description="Secreted protein" evidence="1">
    <location>
        <begin position="19"/>
        <end position="128"/>
    </location>
</feature>
<keyword evidence="1" id="KW-0732">Signal</keyword>
<dbReference type="EMBL" id="HBIW01010390">
    <property type="protein sequence ID" value="CAE0693424.1"/>
    <property type="molecule type" value="Transcribed_RNA"/>
</dbReference>
<sequence>MAWRCTPISGVVLWTASARWRGGCPYVVVIWCRRTCNLCPVSTNYKIDVPEITPGPPTRGRATGPAHLWRRRRFAERRRAHPLHHCGDGVRAALFEEAHASPPQRVAISSTARINRHFAAPRTRTSLC</sequence>
<evidence type="ECO:0008006" key="4">
    <source>
        <dbReference type="Google" id="ProtNLM"/>
    </source>
</evidence>
<evidence type="ECO:0000256" key="1">
    <source>
        <dbReference type="SAM" id="SignalP"/>
    </source>
</evidence>
<evidence type="ECO:0000313" key="3">
    <source>
        <dbReference type="EMBL" id="CAE0693425.1"/>
    </source>
</evidence>
<protein>
    <recommendedName>
        <fullName evidence="4">Secreted protein</fullName>
    </recommendedName>
</protein>
<proteinExistence type="predicted"/>
<dbReference type="EMBL" id="HBIW01010391">
    <property type="protein sequence ID" value="CAE0693425.1"/>
    <property type="molecule type" value="Transcribed_RNA"/>
</dbReference>
<accession>A0A6S8TI93</accession>
<gene>
    <name evidence="2" type="ORF">PCAL00307_LOCUS8860</name>
    <name evidence="3" type="ORF">PCAL00307_LOCUS8861</name>
</gene>